<evidence type="ECO:0000256" key="1">
    <source>
        <dbReference type="ARBA" id="ARBA00004141"/>
    </source>
</evidence>
<dbReference type="EMBL" id="DF820455">
    <property type="protein sequence ID" value="GAK48815.1"/>
    <property type="molecule type" value="Genomic_DNA"/>
</dbReference>
<feature type="transmembrane region" description="Helical" evidence="5">
    <location>
        <begin position="53"/>
        <end position="84"/>
    </location>
</feature>
<comment type="subcellular location">
    <subcellularLocation>
        <location evidence="1">Membrane</location>
        <topology evidence="1">Multi-pass membrane protein</topology>
    </subcellularLocation>
</comment>
<dbReference type="Proteomes" id="UP000030700">
    <property type="component" value="Unassembled WGS sequence"/>
</dbReference>
<keyword evidence="3 5" id="KW-1133">Transmembrane helix</keyword>
<dbReference type="STRING" id="1499966.U14_00023"/>
<proteinExistence type="predicted"/>
<feature type="transmembrane region" description="Helical" evidence="5">
    <location>
        <begin position="16"/>
        <end position="41"/>
    </location>
</feature>
<dbReference type="InterPro" id="IPR059112">
    <property type="entry name" value="CysZ/EI24"/>
</dbReference>
<evidence type="ECO:0000256" key="3">
    <source>
        <dbReference type="ARBA" id="ARBA00022989"/>
    </source>
</evidence>
<dbReference type="Pfam" id="PF07264">
    <property type="entry name" value="EI24"/>
    <property type="match status" value="1"/>
</dbReference>
<organism evidence="6">
    <name type="scientific">Candidatus Moduliflexus flocculans</name>
    <dbReference type="NCBI Taxonomy" id="1499966"/>
    <lineage>
        <taxon>Bacteria</taxon>
        <taxon>Candidatus Moduliflexota</taxon>
        <taxon>Candidatus Moduliflexia</taxon>
        <taxon>Candidatus Moduliflexales</taxon>
        <taxon>Candidatus Moduliflexaceae</taxon>
    </lineage>
</organism>
<evidence type="ECO:0000256" key="2">
    <source>
        <dbReference type="ARBA" id="ARBA00022692"/>
    </source>
</evidence>
<evidence type="ECO:0000256" key="5">
    <source>
        <dbReference type="SAM" id="Phobius"/>
    </source>
</evidence>
<reference evidence="6" key="1">
    <citation type="journal article" date="2015" name="PeerJ">
        <title>First genomic representation of candidate bacterial phylum KSB3 points to enhanced environmental sensing as a trigger of wastewater bulking.</title>
        <authorList>
            <person name="Sekiguchi Y."/>
            <person name="Ohashi A."/>
            <person name="Parks D.H."/>
            <person name="Yamauchi T."/>
            <person name="Tyson G.W."/>
            <person name="Hugenholtz P."/>
        </authorList>
    </citation>
    <scope>NUCLEOTIDE SEQUENCE [LARGE SCALE GENOMIC DNA]</scope>
</reference>
<dbReference type="AlphaFoldDB" id="A0A0S6VT15"/>
<evidence type="ECO:0000256" key="4">
    <source>
        <dbReference type="ARBA" id="ARBA00023136"/>
    </source>
</evidence>
<feature type="transmembrane region" description="Helical" evidence="5">
    <location>
        <begin position="178"/>
        <end position="208"/>
    </location>
</feature>
<accession>A0A0S6VT15</accession>
<keyword evidence="4 5" id="KW-0472">Membrane</keyword>
<name>A0A0S6VT15_9BACT</name>
<protein>
    <recommendedName>
        <fullName evidence="8">CysZ-like protein</fullName>
    </recommendedName>
</protein>
<dbReference type="HOGENOM" id="CLU_081565_0_1_0"/>
<gene>
    <name evidence="6" type="ORF">U14_00023</name>
</gene>
<sequence>MYPVKKTIHSLFNANLVGVMLICAASALIIAAIFALTFTWFATHLITIENKWFAALFTTSIGILTGVGGWFMLPSLIVVIAGFFQDTIIRHVEQKEYPHAASRAELAFWPEFLHDLRFTAWSLLLNLLILPFYLVGVGFVISVALNGYLIGREFFESVAGYHLGKAQAKILRRQHRKVVFSGGLALTLLTLVPGLNLFAPVIAVIWMVHVYQALPGNK</sequence>
<evidence type="ECO:0000313" key="7">
    <source>
        <dbReference type="Proteomes" id="UP000030700"/>
    </source>
</evidence>
<keyword evidence="7" id="KW-1185">Reference proteome</keyword>
<evidence type="ECO:0008006" key="8">
    <source>
        <dbReference type="Google" id="ProtNLM"/>
    </source>
</evidence>
<evidence type="ECO:0000313" key="6">
    <source>
        <dbReference type="EMBL" id="GAK48815.1"/>
    </source>
</evidence>
<feature type="transmembrane region" description="Helical" evidence="5">
    <location>
        <begin position="118"/>
        <end position="145"/>
    </location>
</feature>
<keyword evidence="2 5" id="KW-0812">Transmembrane</keyword>